<dbReference type="RefSeq" id="WP_166209027.1">
    <property type="nucleotide sequence ID" value="NZ_CP088285.1"/>
</dbReference>
<dbReference type="EMBL" id="CP147711">
    <property type="protein sequence ID" value="WXC81988.1"/>
    <property type="molecule type" value="Genomic_DNA"/>
</dbReference>
<protein>
    <submittedName>
        <fullName evidence="1">Uncharacterized protein</fullName>
    </submittedName>
</protein>
<reference evidence="1" key="1">
    <citation type="submission" date="2020-06" db="EMBL/GenBank/DDBJ databases">
        <title>Whole Genome Sequence of Bradyrhizobium sp. Strain 1S1.</title>
        <authorList>
            <person name="Bromfield E.S.P."/>
            <person name="Cloutier S."/>
        </authorList>
    </citation>
    <scope>NUCLEOTIDE SEQUENCE [LARGE SCALE GENOMIC DNA]</scope>
    <source>
        <strain evidence="1">1S1</strain>
    </source>
</reference>
<evidence type="ECO:0000313" key="1">
    <source>
        <dbReference type="EMBL" id="NVI43262.1"/>
    </source>
</evidence>
<evidence type="ECO:0000313" key="2">
    <source>
        <dbReference type="EMBL" id="WXC81988.1"/>
    </source>
</evidence>
<dbReference type="Proteomes" id="UP001432046">
    <property type="component" value="Chromosome"/>
</dbReference>
<sequence length="107" mass="10876">MLVMQPPMQNTEVEAVRGDEVLRAAARCVGLCCVPTCLGASTEMLGSGLMALSGAGVGCDHAGPFDAHISGTIDNIATAKLVTKSDERFIAVSSQKAGTAIPSRDAG</sequence>
<reference evidence="2" key="3">
    <citation type="submission" date="2024-03" db="EMBL/GenBank/DDBJ databases">
        <authorList>
            <person name="Bromfield E.S.P."/>
            <person name="Cloutier S."/>
        </authorList>
    </citation>
    <scope>NUCLEOTIDE SEQUENCE</scope>
    <source>
        <strain evidence="2">5S5</strain>
    </source>
</reference>
<gene>
    <name evidence="1" type="ORF">HAP48_009460</name>
    <name evidence="2" type="ORF">WDK88_10525</name>
</gene>
<dbReference type="EMBL" id="JAAOLE020000001">
    <property type="protein sequence ID" value="NVI43262.1"/>
    <property type="molecule type" value="Genomic_DNA"/>
</dbReference>
<name>A0A973VWK7_9BRAD</name>
<keyword evidence="3" id="KW-1185">Reference proteome</keyword>
<evidence type="ECO:0000313" key="3">
    <source>
        <dbReference type="Proteomes" id="UP001432046"/>
    </source>
</evidence>
<organism evidence="1">
    <name type="scientific">Bradyrhizobium septentrionale</name>
    <dbReference type="NCBI Taxonomy" id="1404411"/>
    <lineage>
        <taxon>Bacteria</taxon>
        <taxon>Pseudomonadati</taxon>
        <taxon>Pseudomonadota</taxon>
        <taxon>Alphaproteobacteria</taxon>
        <taxon>Hyphomicrobiales</taxon>
        <taxon>Nitrobacteraceae</taxon>
        <taxon>Bradyrhizobium</taxon>
    </lineage>
</organism>
<accession>A0A973VWK7</accession>
<proteinExistence type="predicted"/>
<reference evidence="2" key="2">
    <citation type="journal article" date="2021" name="Int. J. Syst. Evol. Microbiol.">
        <title>Bradyrhizobium septentrionale sp. nov. (sv. septentrionale) and Bradyrhizobium quebecense sp. nov. (sv. septentrionale) associated with legumes native to Canada possess rearranged symbiosis genes and numerous insertion sequences.</title>
        <authorList>
            <person name="Bromfield E.S.P."/>
            <person name="Cloutier S."/>
        </authorList>
    </citation>
    <scope>NUCLEOTIDE SEQUENCE</scope>
    <source>
        <strain evidence="2">5S5</strain>
    </source>
</reference>
<dbReference type="AlphaFoldDB" id="A0A973VWK7"/>